<dbReference type="RefSeq" id="WP_148897661.1">
    <property type="nucleotide sequence ID" value="NZ_VNHY01000001.1"/>
</dbReference>
<evidence type="ECO:0000256" key="9">
    <source>
        <dbReference type="RuleBase" id="RU363039"/>
    </source>
</evidence>
<evidence type="ECO:0000256" key="5">
    <source>
        <dbReference type="ARBA" id="ARBA00022917"/>
    </source>
</evidence>
<dbReference type="PANTHER" id="PTHR43740">
    <property type="entry name" value="LEUCYL-TRNA SYNTHETASE"/>
    <property type="match status" value="1"/>
</dbReference>
<dbReference type="EC" id="6.1.1.4" evidence="8"/>
<comment type="similarity">
    <text evidence="1 8 9">Belongs to the class-I aminoacyl-tRNA synthetase family.</text>
</comment>
<dbReference type="SUPFAM" id="SSF52374">
    <property type="entry name" value="Nucleotidylyl transferase"/>
    <property type="match status" value="1"/>
</dbReference>
<evidence type="ECO:0000313" key="15">
    <source>
        <dbReference type="EMBL" id="TYP94976.1"/>
    </source>
</evidence>
<comment type="subcellular location">
    <subcellularLocation>
        <location evidence="8">Cytoplasm</location>
    </subcellularLocation>
</comment>
<dbReference type="AlphaFoldDB" id="A0A5D3YLB4"/>
<dbReference type="FunFam" id="3.40.50.620:FF:000056">
    <property type="entry name" value="Leucine--tRNA ligase"/>
    <property type="match status" value="1"/>
</dbReference>
<keyword evidence="3 8" id="KW-0547">Nucleotide-binding</keyword>
<evidence type="ECO:0000259" key="11">
    <source>
        <dbReference type="Pfam" id="PF00133"/>
    </source>
</evidence>
<dbReference type="EMBL" id="VNHY01000001">
    <property type="protein sequence ID" value="TYP94976.1"/>
    <property type="molecule type" value="Genomic_DNA"/>
</dbReference>
<keyword evidence="6 8" id="KW-0030">Aminoacyl-tRNA synthetase</keyword>
<dbReference type="GO" id="GO:0004823">
    <property type="term" value="F:leucine-tRNA ligase activity"/>
    <property type="evidence" value="ECO:0007669"/>
    <property type="project" value="UniProtKB-UniRule"/>
</dbReference>
<dbReference type="InterPro" id="IPR013155">
    <property type="entry name" value="M/V/L/I-tRNA-synth_anticd-bd"/>
</dbReference>
<dbReference type="NCBIfam" id="TIGR00396">
    <property type="entry name" value="leuS_bact"/>
    <property type="match status" value="1"/>
</dbReference>
<feature type="short sequence motif" description="'KMSKS' region" evidence="8">
    <location>
        <begin position="629"/>
        <end position="633"/>
    </location>
</feature>
<dbReference type="SUPFAM" id="SSF50677">
    <property type="entry name" value="ValRS/IleRS/LeuRS editing domain"/>
    <property type="match status" value="1"/>
</dbReference>
<dbReference type="PANTHER" id="PTHR43740:SF2">
    <property type="entry name" value="LEUCINE--TRNA LIGASE, MITOCHONDRIAL"/>
    <property type="match status" value="1"/>
</dbReference>
<evidence type="ECO:0000256" key="7">
    <source>
        <dbReference type="ARBA" id="ARBA00047469"/>
    </source>
</evidence>
<evidence type="ECO:0000256" key="2">
    <source>
        <dbReference type="ARBA" id="ARBA00022598"/>
    </source>
</evidence>
<feature type="domain" description="Methionyl/Valyl/Leucyl/Isoleucyl-tRNA synthetase anticodon-binding" evidence="12">
    <location>
        <begin position="709"/>
        <end position="822"/>
    </location>
</feature>
<dbReference type="HAMAP" id="MF_00049_B">
    <property type="entry name" value="Leu_tRNA_synth_B"/>
    <property type="match status" value="1"/>
</dbReference>
<reference evidence="15 16" key="1">
    <citation type="submission" date="2019-07" db="EMBL/GenBank/DDBJ databases">
        <title>Genomic Encyclopedia of Archaeal and Bacterial Type Strains, Phase II (KMG-II): from individual species to whole genera.</title>
        <authorList>
            <person name="Goeker M."/>
        </authorList>
    </citation>
    <scope>NUCLEOTIDE SEQUENCE [LARGE SCALE GENOMIC DNA]</scope>
    <source>
        <strain evidence="15 16">DSM 21935</strain>
    </source>
</reference>
<keyword evidence="8" id="KW-0963">Cytoplasm</keyword>
<evidence type="ECO:0000256" key="8">
    <source>
        <dbReference type="HAMAP-Rule" id="MF_00049"/>
    </source>
</evidence>
<evidence type="ECO:0000259" key="12">
    <source>
        <dbReference type="Pfam" id="PF08264"/>
    </source>
</evidence>
<accession>A0A5D3YLB4</accession>
<feature type="binding site" evidence="8">
    <location>
        <position position="632"/>
    </location>
    <ligand>
        <name>ATP</name>
        <dbReference type="ChEBI" id="CHEBI:30616"/>
    </ligand>
</feature>
<dbReference type="FunFam" id="3.40.50.620:FF:000077">
    <property type="entry name" value="Leucine--tRNA ligase"/>
    <property type="match status" value="1"/>
</dbReference>
<name>A0A5D3YLB4_9BACT</name>
<evidence type="ECO:0000313" key="16">
    <source>
        <dbReference type="Proteomes" id="UP000324595"/>
    </source>
</evidence>
<evidence type="ECO:0000259" key="14">
    <source>
        <dbReference type="Pfam" id="PF13603"/>
    </source>
</evidence>
<keyword evidence="16" id="KW-1185">Reference proteome</keyword>
<evidence type="ECO:0000256" key="10">
    <source>
        <dbReference type="SAM" id="MobiDB-lite"/>
    </source>
</evidence>
<evidence type="ECO:0000256" key="4">
    <source>
        <dbReference type="ARBA" id="ARBA00022840"/>
    </source>
</evidence>
<comment type="caution">
    <text evidence="15">The sequence shown here is derived from an EMBL/GenBank/DDBJ whole genome shotgun (WGS) entry which is preliminary data.</text>
</comment>
<proteinExistence type="inferred from homology"/>
<feature type="compositionally biased region" description="Basic and acidic residues" evidence="10">
    <location>
        <begin position="474"/>
        <end position="488"/>
    </location>
</feature>
<feature type="domain" description="Leucyl-tRNA synthetase editing" evidence="14">
    <location>
        <begin position="220"/>
        <end position="401"/>
    </location>
</feature>
<dbReference type="InterPro" id="IPR009080">
    <property type="entry name" value="tRNAsynth_Ia_anticodon-bd"/>
</dbReference>
<gene>
    <name evidence="8" type="primary">leuS</name>
    <name evidence="15" type="ORF">LX73_0270</name>
</gene>
<dbReference type="FunFam" id="1.10.730.10:FF:000011">
    <property type="entry name" value="Leucine--tRNA ligase chloroplastic/mitochondrial"/>
    <property type="match status" value="1"/>
</dbReference>
<evidence type="ECO:0000256" key="1">
    <source>
        <dbReference type="ARBA" id="ARBA00005594"/>
    </source>
</evidence>
<dbReference type="GO" id="GO:0005829">
    <property type="term" value="C:cytosol"/>
    <property type="evidence" value="ECO:0007669"/>
    <property type="project" value="TreeGrafter"/>
</dbReference>
<dbReference type="Pfam" id="PF09334">
    <property type="entry name" value="tRNA-synt_1g"/>
    <property type="match status" value="1"/>
</dbReference>
<dbReference type="InterPro" id="IPR025709">
    <property type="entry name" value="Leu_tRNA-synth_edit"/>
</dbReference>
<keyword evidence="4 8" id="KW-0067">ATP-binding</keyword>
<dbReference type="InterPro" id="IPR002300">
    <property type="entry name" value="aa-tRNA-synth_Ia"/>
</dbReference>
<dbReference type="CDD" id="cd07958">
    <property type="entry name" value="Anticodon_Ia_Leu_BEm"/>
    <property type="match status" value="1"/>
</dbReference>
<organism evidence="15 16">
    <name type="scientific">Fodinibius salinus</name>
    <dbReference type="NCBI Taxonomy" id="860790"/>
    <lineage>
        <taxon>Bacteria</taxon>
        <taxon>Pseudomonadati</taxon>
        <taxon>Balneolota</taxon>
        <taxon>Balneolia</taxon>
        <taxon>Balneolales</taxon>
        <taxon>Balneolaceae</taxon>
        <taxon>Fodinibius</taxon>
    </lineage>
</organism>
<dbReference type="InterPro" id="IPR014729">
    <property type="entry name" value="Rossmann-like_a/b/a_fold"/>
</dbReference>
<dbReference type="OrthoDB" id="9810365at2"/>
<comment type="caution">
    <text evidence="8">Lacks conserved residue(s) required for the propagation of feature annotation.</text>
</comment>
<feature type="region of interest" description="Disordered" evidence="10">
    <location>
        <begin position="455"/>
        <end position="489"/>
    </location>
</feature>
<comment type="catalytic activity">
    <reaction evidence="7 8">
        <text>tRNA(Leu) + L-leucine + ATP = L-leucyl-tRNA(Leu) + AMP + diphosphate</text>
        <dbReference type="Rhea" id="RHEA:11688"/>
        <dbReference type="Rhea" id="RHEA-COMP:9613"/>
        <dbReference type="Rhea" id="RHEA-COMP:9622"/>
        <dbReference type="ChEBI" id="CHEBI:30616"/>
        <dbReference type="ChEBI" id="CHEBI:33019"/>
        <dbReference type="ChEBI" id="CHEBI:57427"/>
        <dbReference type="ChEBI" id="CHEBI:78442"/>
        <dbReference type="ChEBI" id="CHEBI:78494"/>
        <dbReference type="ChEBI" id="CHEBI:456215"/>
        <dbReference type="EC" id="6.1.1.4"/>
    </reaction>
</comment>
<dbReference type="Gene3D" id="1.10.730.10">
    <property type="entry name" value="Isoleucyl-tRNA Synthetase, Domain 1"/>
    <property type="match status" value="1"/>
</dbReference>
<dbReference type="GO" id="GO:0006429">
    <property type="term" value="P:leucyl-tRNA aminoacylation"/>
    <property type="evidence" value="ECO:0007669"/>
    <property type="project" value="UniProtKB-UniRule"/>
</dbReference>
<protein>
    <recommendedName>
        <fullName evidence="8">Leucine--tRNA ligase</fullName>
        <ecNumber evidence="8">6.1.1.4</ecNumber>
    </recommendedName>
    <alternativeName>
        <fullName evidence="8">Leucyl-tRNA synthetase</fullName>
        <shortName evidence="8">LeuRS</shortName>
    </alternativeName>
</protein>
<evidence type="ECO:0000256" key="3">
    <source>
        <dbReference type="ARBA" id="ARBA00022741"/>
    </source>
</evidence>
<dbReference type="InterPro" id="IPR009008">
    <property type="entry name" value="Val/Leu/Ile-tRNA-synth_edit"/>
</dbReference>
<sequence>MSSYNPDKIESKWQQYWQNNKTFKTPENHDKPKYYALDMFPYPSGSGLHVGHPEGYTATDILARYKRMNGFNVLHPIGWDAFGLPAENYAVKTGTHPRETTKENINRFREQLQSLGFSYDWDREVNTTDPDYYKWTQWIFLKLYDKGLAYEDDVPVNWCPELGTVLANEEVIDGKSEVGGHPVVKKPMRQWVLKITEYADRLLEGLEDLDWPESTKKMQRDWIGKSIGADIDFEVAGYDQDVRVFTTRPDTIFGATYMVLAPEHDLVDTITTEDQKEAVEEYQEEAARKSDLERTELSDEKSGVFTGAYAINPVNGKEIPIWVADYVLATYGTGAIMAVPGQDERDWEFAEKFDLDIIRTVQPPEDFEGKAYTGEGQVINSDFLNELNIEEAKETIIDWLEEHDAGKEAVNYKLRDWLFSRQRYWGEPFPIIHVDGEPKPLSEDDLPLTLPEMDDFEPTDDGSPPLAKATDWVKTTDPETGKEARRETNTMPQWAGSCWYYLRYCSPNFENGPVDPEEDDYWMPVDMYVGGAEHSVLHLLYARFWHKVLYDCGVVSTKEPFQRLVHQGMILGEMEYTGYKKDGEWISSDKVDDTDGLSRQKLSKDQVEKQDDYFVLQGTDIRVDAKAHKMSKSRGNVVNPDDIIDEYGADSMRLYEMFMGPLEQVKPWSTDDVDGVYRFLGRVWRLIVDKESGELNNSVTEAEPTSEQLKTLHECIKKVTNDVEGLDFNTAISAMMIFVNEANKWEEHPKVVLNDFVKLLSPFAPHIAEELWQRLGHDDSIAYADWPEFNEEFLISDTQLYPIQVNGKVRGEIHVPRDKATDKEHVLAEAKSEENVQKYLEKGELVKEIFVPERIVNLVVK</sequence>
<dbReference type="GO" id="GO:0002161">
    <property type="term" value="F:aminoacyl-tRNA deacylase activity"/>
    <property type="evidence" value="ECO:0007669"/>
    <property type="project" value="InterPro"/>
</dbReference>
<keyword evidence="5 8" id="KW-0648">Protein biosynthesis</keyword>
<dbReference type="Gene3D" id="3.40.50.620">
    <property type="entry name" value="HUPs"/>
    <property type="match status" value="2"/>
</dbReference>
<feature type="domain" description="Aminoacyl-tRNA synthetase class Ia" evidence="11">
    <location>
        <begin position="619"/>
        <end position="655"/>
    </location>
</feature>
<dbReference type="CDD" id="cd00812">
    <property type="entry name" value="LeuRS_core"/>
    <property type="match status" value="1"/>
</dbReference>
<dbReference type="Pfam" id="PF08264">
    <property type="entry name" value="Anticodon_1"/>
    <property type="match status" value="1"/>
</dbReference>
<dbReference type="GO" id="GO:0005524">
    <property type="term" value="F:ATP binding"/>
    <property type="evidence" value="ECO:0007669"/>
    <property type="project" value="UniProtKB-UniRule"/>
</dbReference>
<keyword evidence="2 8" id="KW-0436">Ligase</keyword>
<dbReference type="Pfam" id="PF00133">
    <property type="entry name" value="tRNA-synt_1"/>
    <property type="match status" value="1"/>
</dbReference>
<dbReference type="Pfam" id="PF13603">
    <property type="entry name" value="tRNA-synt_1_2"/>
    <property type="match status" value="1"/>
</dbReference>
<evidence type="ECO:0000256" key="6">
    <source>
        <dbReference type="ARBA" id="ARBA00023146"/>
    </source>
</evidence>
<dbReference type="InterPro" id="IPR002302">
    <property type="entry name" value="Leu-tRNA-ligase"/>
</dbReference>
<dbReference type="PRINTS" id="PR00985">
    <property type="entry name" value="TRNASYNTHLEU"/>
</dbReference>
<feature type="domain" description="Methionyl/Leucyl tRNA synthetase" evidence="13">
    <location>
        <begin position="40"/>
        <end position="171"/>
    </location>
</feature>
<dbReference type="Proteomes" id="UP000324595">
    <property type="component" value="Unassembled WGS sequence"/>
</dbReference>
<evidence type="ECO:0000259" key="13">
    <source>
        <dbReference type="Pfam" id="PF09334"/>
    </source>
</evidence>
<dbReference type="SUPFAM" id="SSF47323">
    <property type="entry name" value="Anticodon-binding domain of a subclass of class I aminoacyl-tRNA synthetases"/>
    <property type="match status" value="1"/>
</dbReference>
<dbReference type="InterPro" id="IPR015413">
    <property type="entry name" value="Methionyl/Leucyl_tRNA_Synth"/>
</dbReference>